<name>J3JU43_DENPD</name>
<dbReference type="KEGG" id="dpa:109541947"/>
<evidence type="ECO:0000256" key="4">
    <source>
        <dbReference type="ARBA" id="ARBA00023136"/>
    </source>
</evidence>
<evidence type="ECO:0000313" key="7">
    <source>
        <dbReference type="EMBL" id="AEE61717.1"/>
    </source>
</evidence>
<keyword evidence="9" id="KW-1185">Reference proteome</keyword>
<dbReference type="GO" id="GO:0005789">
    <property type="term" value="C:endoplasmic reticulum membrane"/>
    <property type="evidence" value="ECO:0007669"/>
    <property type="project" value="TreeGrafter"/>
</dbReference>
<dbReference type="Proteomes" id="UP000019118">
    <property type="component" value="Unassembled WGS sequence"/>
</dbReference>
<evidence type="ECO:0000313" key="9">
    <source>
        <dbReference type="Proteomes" id="UP000019118"/>
    </source>
</evidence>
<protein>
    <recommendedName>
        <fullName evidence="6">J domain-containing protein</fullName>
    </recommendedName>
</protein>
<dbReference type="PANTHER" id="PTHR43908">
    <property type="entry name" value="AT29763P-RELATED"/>
    <property type="match status" value="1"/>
</dbReference>
<dbReference type="FunFam" id="1.10.287.110:FF:000070">
    <property type="entry name" value="Endoplasmic reticulum protein, putative"/>
    <property type="match status" value="1"/>
</dbReference>
<dbReference type="AlphaFoldDB" id="J3JU43"/>
<reference evidence="7" key="1">
    <citation type="journal article" date="2012" name="Insect Biochem. Mol. Biol.">
        <title>Transcriptome and full-length cDNA resources for the mountain pine beetle, Dendroctonus ponderosae Hopkins, a major insect pest of pine forests.</title>
        <authorList>
            <person name="Keeling C.I."/>
            <person name="Henderson H."/>
            <person name="Li M."/>
            <person name="Yuen M."/>
            <person name="Clark E.L."/>
            <person name="Fraser J.D."/>
            <person name="Huber D.P."/>
            <person name="Liao N.Y."/>
            <person name="Roderick Docking T."/>
            <person name="Birol I."/>
            <person name="Chan S.K."/>
            <person name="Taylor G.A."/>
            <person name="Palmquist D."/>
            <person name="Jones S.J."/>
            <person name="Bohlmann J."/>
        </authorList>
    </citation>
    <scope>NUCLEOTIDE SEQUENCE</scope>
    <source>
        <tissue evidence="7">Midgut and adhering fatbody of emerged adults of both sexes after feeding on lodgepole pine for up to 64 h</tissue>
    </source>
</reference>
<keyword evidence="2" id="KW-0812">Transmembrane</keyword>
<keyword evidence="3" id="KW-1133">Transmembrane helix</keyword>
<dbReference type="PRINTS" id="PR00625">
    <property type="entry name" value="JDOMAIN"/>
</dbReference>
<dbReference type="GO" id="GO:0071218">
    <property type="term" value="P:cellular response to misfolded protein"/>
    <property type="evidence" value="ECO:0007669"/>
    <property type="project" value="TreeGrafter"/>
</dbReference>
<gene>
    <name evidence="8" type="primary">109541947</name>
</gene>
<feature type="domain" description="J" evidence="6">
    <location>
        <begin position="96"/>
        <end position="160"/>
    </location>
</feature>
<dbReference type="EMBL" id="BT126755">
    <property type="protein sequence ID" value="AEE61717.1"/>
    <property type="molecule type" value="mRNA"/>
</dbReference>
<comment type="subcellular location">
    <subcellularLocation>
        <location evidence="1">Membrane</location>
        <topology evidence="1">Single-pass membrane protein</topology>
    </subcellularLocation>
</comment>
<evidence type="ECO:0000256" key="3">
    <source>
        <dbReference type="ARBA" id="ARBA00022989"/>
    </source>
</evidence>
<proteinExistence type="evidence at transcript level"/>
<evidence type="ECO:0000259" key="6">
    <source>
        <dbReference type="PROSITE" id="PS50076"/>
    </source>
</evidence>
<dbReference type="InterPro" id="IPR001623">
    <property type="entry name" value="DnaJ_domain"/>
</dbReference>
<dbReference type="CDD" id="cd06257">
    <property type="entry name" value="DnaJ"/>
    <property type="match status" value="1"/>
</dbReference>
<organism evidence="7">
    <name type="scientific">Dendroctonus ponderosae</name>
    <name type="common">Mountain pine beetle</name>
    <dbReference type="NCBI Taxonomy" id="77166"/>
    <lineage>
        <taxon>Eukaryota</taxon>
        <taxon>Metazoa</taxon>
        <taxon>Ecdysozoa</taxon>
        <taxon>Arthropoda</taxon>
        <taxon>Hexapoda</taxon>
        <taxon>Insecta</taxon>
        <taxon>Pterygota</taxon>
        <taxon>Neoptera</taxon>
        <taxon>Endopterygota</taxon>
        <taxon>Coleoptera</taxon>
        <taxon>Polyphaga</taxon>
        <taxon>Cucujiformia</taxon>
        <taxon>Curculionidae</taxon>
        <taxon>Scolytinae</taxon>
        <taxon>Dendroctonus</taxon>
    </lineage>
</organism>
<evidence type="ECO:0000256" key="2">
    <source>
        <dbReference type="ARBA" id="ARBA00022692"/>
    </source>
</evidence>
<evidence type="ECO:0000256" key="1">
    <source>
        <dbReference type="ARBA" id="ARBA00004167"/>
    </source>
</evidence>
<keyword evidence="4" id="KW-0472">Membrane</keyword>
<dbReference type="EnsemblMetazoa" id="XM_019910948.1">
    <property type="protein sequence ID" value="XP_019766507.1"/>
    <property type="gene ID" value="LOC109541947"/>
</dbReference>
<feature type="region of interest" description="Disordered" evidence="5">
    <location>
        <begin position="59"/>
        <end position="80"/>
    </location>
</feature>
<dbReference type="Pfam" id="PF09320">
    <property type="entry name" value="DUF1977"/>
    <property type="match status" value="1"/>
</dbReference>
<dbReference type="GO" id="GO:0030544">
    <property type="term" value="F:Hsp70 protein binding"/>
    <property type="evidence" value="ECO:0007669"/>
    <property type="project" value="TreeGrafter"/>
</dbReference>
<reference evidence="9" key="2">
    <citation type="journal article" date="2013" name="Genome Biol.">
        <title>Draft genome of the mountain pine beetle, Dendroctonus ponderosae Hopkins, a major forest pest.</title>
        <authorList>
            <person name="Keeling C.I."/>
            <person name="Yuen M.M."/>
            <person name="Liao N.Y."/>
            <person name="Docking T.R."/>
            <person name="Chan S.K."/>
            <person name="Taylor G.A."/>
            <person name="Palmquist D.L."/>
            <person name="Jackman S.D."/>
            <person name="Nguyen A."/>
            <person name="Li M."/>
            <person name="Henderson H."/>
            <person name="Janes J.K."/>
            <person name="Zhao Y."/>
            <person name="Pandoh P."/>
            <person name="Moore R."/>
            <person name="Sperling F.A."/>
            <person name="Huber D.P."/>
            <person name="Birol I."/>
            <person name="Jones S.J."/>
            <person name="Bohlmann J."/>
        </authorList>
    </citation>
    <scope>NUCLEOTIDE SEQUENCE</scope>
</reference>
<dbReference type="InterPro" id="IPR015399">
    <property type="entry name" value="DUF1977_DnaJ-like"/>
</dbReference>
<sequence>MDSNKDEALRCIEVAQKYIKERNKGKALKFLNKAEQLFPTQQAQDLLLQVSIMPDNVETEQPRKRKLSVPRDASPKKPEYTSEQVALVKRIRACKDYYEILCISKDATDNEIKKSYKKIALQLHPDKNRAPGADEAFKAVGNAVAVLTDVEKRKRYDLYGNDEERVSRHSNQQYSRGFEAEVNPEELFNMFFGSSLGNPVYMRRGGRWHRHYEEPPSERRQRRENRTENMSAITQLLPILLAVFLSMASSMFMSESPYSLSPNTKYTELRKTNELQIPYYVKPSFHDDYPGSLKRLEQLVQEDFVQSMRLQCTKETKFRETMIWKSKFSNDPESYRKAERLKTPSCSVMDNLRKFRHP</sequence>
<dbReference type="InterPro" id="IPR036869">
    <property type="entry name" value="J_dom_sf"/>
</dbReference>
<dbReference type="SMART" id="SM00271">
    <property type="entry name" value="DnaJ"/>
    <property type="match status" value="1"/>
</dbReference>
<reference evidence="8" key="3">
    <citation type="submission" date="2024-08" db="UniProtKB">
        <authorList>
            <consortium name="EnsemblMetazoa"/>
        </authorList>
    </citation>
    <scope>IDENTIFICATION</scope>
</reference>
<dbReference type="OrthoDB" id="442087at2759"/>
<dbReference type="SUPFAM" id="SSF46565">
    <property type="entry name" value="Chaperone J-domain"/>
    <property type="match status" value="1"/>
</dbReference>
<dbReference type="PANTHER" id="PTHR43908:SF3">
    <property type="entry name" value="AT29763P-RELATED"/>
    <property type="match status" value="1"/>
</dbReference>
<dbReference type="EnsemblMetazoa" id="XM_019910949.1">
    <property type="protein sequence ID" value="XP_019766508.1"/>
    <property type="gene ID" value="LOC109541947"/>
</dbReference>
<dbReference type="Pfam" id="PF00226">
    <property type="entry name" value="DnaJ"/>
    <property type="match status" value="1"/>
</dbReference>
<dbReference type="Gene3D" id="1.10.287.110">
    <property type="entry name" value="DnaJ domain"/>
    <property type="match status" value="1"/>
</dbReference>
<dbReference type="HOGENOM" id="CLU_043579_3_0_1"/>
<evidence type="ECO:0000313" key="8">
    <source>
        <dbReference type="EnsemblMetazoa" id="XP_019766507.1"/>
    </source>
</evidence>
<evidence type="ECO:0000256" key="5">
    <source>
        <dbReference type="SAM" id="MobiDB-lite"/>
    </source>
</evidence>
<dbReference type="InterPro" id="IPR051100">
    <property type="entry name" value="DnaJ_subfamily_B/C"/>
</dbReference>
<accession>J3JU43</accession>
<dbReference type="PROSITE" id="PS50076">
    <property type="entry name" value="DNAJ_2"/>
    <property type="match status" value="1"/>
</dbReference>